<evidence type="ECO:0000256" key="1">
    <source>
        <dbReference type="ARBA" id="ARBA00004453"/>
    </source>
</evidence>
<dbReference type="PANTHER" id="PTHR33375">
    <property type="entry name" value="CHROMOSOME-PARTITIONING PROTEIN PARB-RELATED"/>
    <property type="match status" value="1"/>
</dbReference>
<dbReference type="GO" id="GO:0007059">
    <property type="term" value="P:chromosome segregation"/>
    <property type="evidence" value="ECO:0007669"/>
    <property type="project" value="TreeGrafter"/>
</dbReference>
<dbReference type="FunFam" id="3.90.1530.30:FF:000001">
    <property type="entry name" value="Chromosome partitioning protein ParB"/>
    <property type="match status" value="1"/>
</dbReference>
<dbReference type="InterPro" id="IPR041468">
    <property type="entry name" value="HTH_ParB/Spo0J"/>
</dbReference>
<comment type="subcellular location">
    <subcellularLocation>
        <location evidence="1">Cytoplasm</location>
        <location evidence="1">Nucleoid</location>
    </subcellularLocation>
</comment>
<dbReference type="SMART" id="SM00470">
    <property type="entry name" value="ParB"/>
    <property type="match status" value="1"/>
</dbReference>
<dbReference type="SUPFAM" id="SSF110849">
    <property type="entry name" value="ParB/Sulfiredoxin"/>
    <property type="match status" value="1"/>
</dbReference>
<gene>
    <name evidence="5" type="ORF">C12CBH8_22320</name>
</gene>
<dbReference type="InterPro" id="IPR004437">
    <property type="entry name" value="ParB/RepB/Spo0J"/>
</dbReference>
<comment type="similarity">
    <text evidence="2">Belongs to the ParB family.</text>
</comment>
<dbReference type="Proteomes" id="UP000593890">
    <property type="component" value="Chromosome"/>
</dbReference>
<dbReference type="RefSeq" id="WP_099322883.1">
    <property type="nucleotide sequence ID" value="NZ_AP023321.1"/>
</dbReference>
<evidence type="ECO:0000313" key="5">
    <source>
        <dbReference type="EMBL" id="BCI61593.1"/>
    </source>
</evidence>
<organism evidence="5 6">
    <name type="scientific">Solibaculum mannosilyticum</name>
    <dbReference type="NCBI Taxonomy" id="2780922"/>
    <lineage>
        <taxon>Bacteria</taxon>
        <taxon>Bacillati</taxon>
        <taxon>Bacillota</taxon>
        <taxon>Clostridia</taxon>
        <taxon>Eubacteriales</taxon>
        <taxon>Oscillospiraceae</taxon>
        <taxon>Solibaculum</taxon>
    </lineage>
</organism>
<keyword evidence="3" id="KW-0238">DNA-binding</keyword>
<evidence type="ECO:0000259" key="4">
    <source>
        <dbReference type="SMART" id="SM00470"/>
    </source>
</evidence>
<dbReference type="InterPro" id="IPR003115">
    <property type="entry name" value="ParB_N"/>
</dbReference>
<evidence type="ECO:0000313" key="6">
    <source>
        <dbReference type="Proteomes" id="UP000593890"/>
    </source>
</evidence>
<feature type="domain" description="ParB-like N-terminal" evidence="4">
    <location>
        <begin position="13"/>
        <end position="102"/>
    </location>
</feature>
<reference evidence="6" key="1">
    <citation type="submission" date="2020-07" db="EMBL/GenBank/DDBJ databases">
        <title>Complete genome sequencing of Clostridia bacterium strain 12CBH8.</title>
        <authorList>
            <person name="Sakamoto M."/>
            <person name="Murakami T."/>
            <person name="Mori H."/>
        </authorList>
    </citation>
    <scope>NUCLEOTIDE SEQUENCE [LARGE SCALE GENOMIC DNA]</scope>
    <source>
        <strain evidence="6">12CBH8</strain>
    </source>
</reference>
<name>A0A7I8D8Q4_9FIRM</name>
<dbReference type="GO" id="GO:0005694">
    <property type="term" value="C:chromosome"/>
    <property type="evidence" value="ECO:0007669"/>
    <property type="project" value="TreeGrafter"/>
</dbReference>
<dbReference type="GO" id="GO:0045881">
    <property type="term" value="P:positive regulation of sporulation resulting in formation of a cellular spore"/>
    <property type="evidence" value="ECO:0007669"/>
    <property type="project" value="TreeGrafter"/>
</dbReference>
<sequence>MFERKEGLQSKVRRLDVTSIQPNPWQPRQTFQQAELEELAQSIAENGILQPLTVRHIAGKWQLIAGERRLRAAQMAGLKQVPCVELMVDDEKAAVLALLENLQRQDLNFFEEAEAIAQLMEEWEITQECAAARLGKSQSALANKIRLLRLPPMERKRILDAGLTERHARALLRLRDPGEREQVLTKVIRNHLNVADTERLIARLLEPAKQVQSVTPIVKDVRLFFNTVSHAVDTMRKSGIDAEAEKQETEQYIEYIVRIPKDRATVRSFGKVV</sequence>
<dbReference type="CDD" id="cd16393">
    <property type="entry name" value="SPO0J_N"/>
    <property type="match status" value="1"/>
</dbReference>
<dbReference type="AlphaFoldDB" id="A0A7I8D8Q4"/>
<dbReference type="EMBL" id="AP023321">
    <property type="protein sequence ID" value="BCI61593.1"/>
    <property type="molecule type" value="Genomic_DNA"/>
</dbReference>
<dbReference type="GO" id="GO:0003677">
    <property type="term" value="F:DNA binding"/>
    <property type="evidence" value="ECO:0007669"/>
    <property type="project" value="UniProtKB-KW"/>
</dbReference>
<protein>
    <submittedName>
        <fullName evidence="5">Nucleoid occlusion protein</fullName>
    </submittedName>
</protein>
<dbReference type="GO" id="GO:0009295">
    <property type="term" value="C:nucleoid"/>
    <property type="evidence" value="ECO:0007669"/>
    <property type="project" value="UniProtKB-SubCell"/>
</dbReference>
<dbReference type="Gene3D" id="3.90.1530.30">
    <property type="match status" value="1"/>
</dbReference>
<dbReference type="Pfam" id="PF17762">
    <property type="entry name" value="HTH_ParB"/>
    <property type="match status" value="1"/>
</dbReference>
<dbReference type="InterPro" id="IPR036086">
    <property type="entry name" value="ParB/Sulfiredoxin_sf"/>
</dbReference>
<keyword evidence="6" id="KW-1185">Reference proteome</keyword>
<dbReference type="InterPro" id="IPR050336">
    <property type="entry name" value="Chromosome_partition/occlusion"/>
</dbReference>
<accession>A0A7I8D8Q4</accession>
<dbReference type="Pfam" id="PF02195">
    <property type="entry name" value="ParB_N"/>
    <property type="match status" value="1"/>
</dbReference>
<dbReference type="NCBIfam" id="TIGR00180">
    <property type="entry name" value="parB_part"/>
    <property type="match status" value="1"/>
</dbReference>
<evidence type="ECO:0000256" key="2">
    <source>
        <dbReference type="ARBA" id="ARBA00006295"/>
    </source>
</evidence>
<dbReference type="KEGG" id="sman:C12CBH8_22320"/>
<dbReference type="PANTHER" id="PTHR33375:SF8">
    <property type="entry name" value="NUCLEOID OCCLUSION PROTEIN"/>
    <property type="match status" value="1"/>
</dbReference>
<dbReference type="Gene3D" id="1.10.10.2830">
    <property type="match status" value="1"/>
</dbReference>
<dbReference type="FunFam" id="1.10.10.2830:FF:000001">
    <property type="entry name" value="Chromosome partitioning protein ParB"/>
    <property type="match status" value="1"/>
</dbReference>
<evidence type="ECO:0000256" key="3">
    <source>
        <dbReference type="ARBA" id="ARBA00023125"/>
    </source>
</evidence>
<proteinExistence type="inferred from homology"/>